<dbReference type="InterPro" id="IPR052357">
    <property type="entry name" value="Orn_Lys_Arg_decarboxylase-I"/>
</dbReference>
<dbReference type="OrthoDB" id="9815233at2"/>
<evidence type="ECO:0000256" key="2">
    <source>
        <dbReference type="ARBA" id="ARBA00010671"/>
    </source>
</evidence>
<dbReference type="InterPro" id="IPR000310">
    <property type="entry name" value="Orn/Lys/Arg_deCO2ase_major_dom"/>
</dbReference>
<evidence type="ECO:0000256" key="1">
    <source>
        <dbReference type="ARBA" id="ARBA00001933"/>
    </source>
</evidence>
<accession>A0A1N7KLV2</accession>
<keyword evidence="5" id="KW-0456">Lyase</keyword>
<comment type="similarity">
    <text evidence="2">Belongs to the Orn/Lys/Arg decarboxylase class-I family.</text>
</comment>
<keyword evidence="4" id="KW-0663">Pyridoxal phosphate</keyword>
<dbReference type="SUPFAM" id="SSF55904">
    <property type="entry name" value="Ornithine decarboxylase C-terminal domain"/>
    <property type="match status" value="1"/>
</dbReference>
<organism evidence="8 9">
    <name type="scientific">Salimicrobium flavidum</name>
    <dbReference type="NCBI Taxonomy" id="570947"/>
    <lineage>
        <taxon>Bacteria</taxon>
        <taxon>Bacillati</taxon>
        <taxon>Bacillota</taxon>
        <taxon>Bacilli</taxon>
        <taxon>Bacillales</taxon>
        <taxon>Bacillaceae</taxon>
        <taxon>Salimicrobium</taxon>
    </lineage>
</organism>
<keyword evidence="9" id="KW-1185">Reference proteome</keyword>
<comment type="cofactor">
    <cofactor evidence="1">
        <name>pyridoxal 5'-phosphate</name>
        <dbReference type="ChEBI" id="CHEBI:597326"/>
    </cofactor>
</comment>
<evidence type="ECO:0000259" key="6">
    <source>
        <dbReference type="Pfam" id="PF01276"/>
    </source>
</evidence>
<dbReference type="Gene3D" id="3.40.640.10">
    <property type="entry name" value="Type I PLP-dependent aspartate aminotransferase-like (Major domain)"/>
    <property type="match status" value="1"/>
</dbReference>
<dbReference type="InterPro" id="IPR008286">
    <property type="entry name" value="Prn/Lys/Arg_de-COase_C"/>
</dbReference>
<evidence type="ECO:0000256" key="5">
    <source>
        <dbReference type="ARBA" id="ARBA00023239"/>
    </source>
</evidence>
<sequence length="475" mass="53307">MSRQHIAPLWNALDAYRRKDEGSYHVPGHKNGTIFESKAQGTFRSTLEIDATEIQRLDDLHFATGVIKEAEQLASLHFGSGKTHFLVNGSTSGNLAMILAVCRRGERVLVQRNVHKSIIHGLELAGAEPVFLAPEQGVETERFDTLTVDRVREGFHQYPDATALLLTYPDYFGHTFDLSSITSFAHEKGLPVLVDEAHGVHFSLDDHFPDSALSCGADVVVQSAHKMAPAMTMGAYLHMKGDLVSRERLTYMLQVVQSSSPSYPIMASLDLCRKYLAEWKDEGLFSFLAELREEMDSFTEAWEVLPSSLGDDPLKVCLRPRATDGFTLAAMFEERGISPEMATSEDVLLTFGLEIPDSWETDKRLFYDVAGSLQKKKNHDKIKRTEIPFPAVQQLDAGFEHMKDLKRKKVPLEKSVGSIAGEAIIPYPPGIPLVLKGERIRREQVEKIRVLMKEGAMFQNENLNEEVTIFLEEWS</sequence>
<dbReference type="Proteomes" id="UP000187608">
    <property type="component" value="Unassembled WGS sequence"/>
</dbReference>
<dbReference type="PANTHER" id="PTHR43277">
    <property type="entry name" value="ARGININE DECARBOXYLASE"/>
    <property type="match status" value="1"/>
</dbReference>
<feature type="domain" description="Orn/Lys/Arg decarboxylase C-terminal" evidence="7">
    <location>
        <begin position="387"/>
        <end position="450"/>
    </location>
</feature>
<name>A0A1N7KLV2_9BACI</name>
<evidence type="ECO:0000313" key="9">
    <source>
        <dbReference type="Proteomes" id="UP000187608"/>
    </source>
</evidence>
<dbReference type="AlphaFoldDB" id="A0A1N7KLV2"/>
<dbReference type="InterPro" id="IPR015424">
    <property type="entry name" value="PyrdxlP-dep_Trfase"/>
</dbReference>
<keyword evidence="3" id="KW-0210">Decarboxylase</keyword>
<dbReference type="Pfam" id="PF03711">
    <property type="entry name" value="OKR_DC_1_C"/>
    <property type="match status" value="1"/>
</dbReference>
<evidence type="ECO:0000313" key="8">
    <source>
        <dbReference type="EMBL" id="SIS62446.1"/>
    </source>
</evidence>
<dbReference type="Pfam" id="PF01276">
    <property type="entry name" value="OKR_DC_1"/>
    <property type="match status" value="1"/>
</dbReference>
<evidence type="ECO:0000256" key="3">
    <source>
        <dbReference type="ARBA" id="ARBA00022793"/>
    </source>
</evidence>
<feature type="domain" description="Orn/Lys/Arg decarboxylases family 1 pyridoxal-P attachment site" evidence="6">
    <location>
        <begin position="8"/>
        <end position="304"/>
    </location>
</feature>
<evidence type="ECO:0000259" key="7">
    <source>
        <dbReference type="Pfam" id="PF03711"/>
    </source>
</evidence>
<proteinExistence type="inferred from homology"/>
<dbReference type="RefSeq" id="WP_076560572.1">
    <property type="nucleotide sequence ID" value="NZ_FTOC01000013.1"/>
</dbReference>
<gene>
    <name evidence="8" type="ORF">SAMN05421687_11342</name>
</gene>
<dbReference type="PANTHER" id="PTHR43277:SF3">
    <property type="entry name" value="DECARBOXYLASE, PUTATIVE-RELATED"/>
    <property type="match status" value="1"/>
</dbReference>
<dbReference type="STRING" id="570947.SAMN05421687_11342"/>
<evidence type="ECO:0000256" key="4">
    <source>
        <dbReference type="ARBA" id="ARBA00022898"/>
    </source>
</evidence>
<protein>
    <submittedName>
        <fullName evidence="8">Lysine decarboxylase</fullName>
    </submittedName>
</protein>
<dbReference type="Gene3D" id="3.90.100.10">
    <property type="entry name" value="Orn/Lys/Arg decarboxylase, C-terminal domain"/>
    <property type="match status" value="1"/>
</dbReference>
<dbReference type="InterPro" id="IPR015421">
    <property type="entry name" value="PyrdxlP-dep_Trfase_major"/>
</dbReference>
<dbReference type="EMBL" id="FTOC01000013">
    <property type="protein sequence ID" value="SIS62446.1"/>
    <property type="molecule type" value="Genomic_DNA"/>
</dbReference>
<dbReference type="GO" id="GO:0016831">
    <property type="term" value="F:carboxy-lyase activity"/>
    <property type="evidence" value="ECO:0007669"/>
    <property type="project" value="UniProtKB-KW"/>
</dbReference>
<reference evidence="9" key="1">
    <citation type="submission" date="2017-01" db="EMBL/GenBank/DDBJ databases">
        <authorList>
            <person name="Varghese N."/>
            <person name="Submissions S."/>
        </authorList>
    </citation>
    <scope>NUCLEOTIDE SEQUENCE [LARGE SCALE GENOMIC DNA]</scope>
    <source>
        <strain evidence="9">DSM 23127</strain>
    </source>
</reference>
<dbReference type="SUPFAM" id="SSF53383">
    <property type="entry name" value="PLP-dependent transferases"/>
    <property type="match status" value="1"/>
</dbReference>
<dbReference type="InterPro" id="IPR036633">
    <property type="entry name" value="Prn/Lys/Arg_de-COase_C_sf"/>
</dbReference>